<dbReference type="EMBL" id="FUWJ01000009">
    <property type="protein sequence ID" value="SKA30599.1"/>
    <property type="molecule type" value="Genomic_DNA"/>
</dbReference>
<feature type="transmembrane region" description="Helical" evidence="1">
    <location>
        <begin position="252"/>
        <end position="271"/>
    </location>
</feature>
<feature type="transmembrane region" description="Helical" evidence="1">
    <location>
        <begin position="214"/>
        <end position="240"/>
    </location>
</feature>
<feature type="transmembrane region" description="Helical" evidence="1">
    <location>
        <begin position="69"/>
        <end position="89"/>
    </location>
</feature>
<gene>
    <name evidence="2" type="ORF">SAMN02745126_04994</name>
</gene>
<dbReference type="STRING" id="225324.SAMN02745126_04994"/>
<evidence type="ECO:0000313" key="3">
    <source>
        <dbReference type="Proteomes" id="UP000190092"/>
    </source>
</evidence>
<feature type="transmembrane region" description="Helical" evidence="1">
    <location>
        <begin position="349"/>
        <end position="369"/>
    </location>
</feature>
<accession>A0A1T4SQT9</accession>
<feature type="transmembrane region" description="Helical" evidence="1">
    <location>
        <begin position="145"/>
        <end position="170"/>
    </location>
</feature>
<evidence type="ECO:0008006" key="4">
    <source>
        <dbReference type="Google" id="ProtNLM"/>
    </source>
</evidence>
<evidence type="ECO:0000313" key="2">
    <source>
        <dbReference type="EMBL" id="SKA30599.1"/>
    </source>
</evidence>
<feature type="transmembrane region" description="Helical" evidence="1">
    <location>
        <begin position="12"/>
        <end position="31"/>
    </location>
</feature>
<feature type="transmembrane region" description="Helical" evidence="1">
    <location>
        <begin position="182"/>
        <end position="202"/>
    </location>
</feature>
<keyword evidence="1" id="KW-0812">Transmembrane</keyword>
<dbReference type="OrthoDB" id="7402611at2"/>
<keyword evidence="1" id="KW-1133">Transmembrane helix</keyword>
<dbReference type="Proteomes" id="UP000190092">
    <property type="component" value="Unassembled WGS sequence"/>
</dbReference>
<dbReference type="RefSeq" id="WP_085936744.1">
    <property type="nucleotide sequence ID" value="NZ_FUWJ01000009.1"/>
</dbReference>
<keyword evidence="3" id="KW-1185">Reference proteome</keyword>
<dbReference type="AlphaFoldDB" id="A0A1T4SQT9"/>
<feature type="transmembrane region" description="Helical" evidence="1">
    <location>
        <begin position="318"/>
        <end position="337"/>
    </location>
</feature>
<feature type="transmembrane region" description="Helical" evidence="1">
    <location>
        <begin position="43"/>
        <end position="62"/>
    </location>
</feature>
<feature type="transmembrane region" description="Helical" evidence="1">
    <location>
        <begin position="101"/>
        <end position="124"/>
    </location>
</feature>
<protein>
    <recommendedName>
        <fullName evidence="4">DUF4153 domain-containing protein</fullName>
    </recommendedName>
</protein>
<sequence length="440" mass="46239">MTGRLLRRDRLAIAAIRAAVAILQASVLFGLRESYRSPTDDLIFAPVLMVAIFVPVVAAAGIGELSPKWLFAWMAAATILCAGLATFAVLRDRTASGPSGFLFWCGFTARLGIILLIFHCLVTATAADRRWPPTAATSRDYSWTLIVRLLLVALATLLAYGGIVSVASLVRPADIVEGTPRLDAPGILLLTIGVIHLAFAATTRWSSGVRATRAVLLASLCWLLPATVVLAIALSCSLFLSGGTPMEGSASAALLGCAALLILLINAGPWPEGRAGSRLLRHARWAGAILIAPLVAGAAVVWTTAYETNGATPASMTVLAWMTIAAPFAAGYGWTAIASGAKLRRLANTNLLAVPFAGLVLIAISTPLADPARLAVQAQYSRLVSGRVAPDAFDYGLLRFEGARYGREALERLARLHGTPRDNDIAQRAAAALALTDADN</sequence>
<name>A0A1T4SQT9_9HYPH</name>
<organism evidence="2 3">
    <name type="scientific">Enhydrobacter aerosaccus</name>
    <dbReference type="NCBI Taxonomy" id="225324"/>
    <lineage>
        <taxon>Bacteria</taxon>
        <taxon>Pseudomonadati</taxon>
        <taxon>Pseudomonadota</taxon>
        <taxon>Alphaproteobacteria</taxon>
        <taxon>Hyphomicrobiales</taxon>
        <taxon>Enhydrobacter</taxon>
    </lineage>
</organism>
<feature type="transmembrane region" description="Helical" evidence="1">
    <location>
        <begin position="283"/>
        <end position="306"/>
    </location>
</feature>
<keyword evidence="1" id="KW-0472">Membrane</keyword>
<reference evidence="3" key="1">
    <citation type="submission" date="2017-02" db="EMBL/GenBank/DDBJ databases">
        <authorList>
            <person name="Varghese N."/>
            <person name="Submissions S."/>
        </authorList>
    </citation>
    <scope>NUCLEOTIDE SEQUENCE [LARGE SCALE GENOMIC DNA]</scope>
    <source>
        <strain evidence="3">ATCC 27094</strain>
    </source>
</reference>
<proteinExistence type="predicted"/>
<evidence type="ECO:0000256" key="1">
    <source>
        <dbReference type="SAM" id="Phobius"/>
    </source>
</evidence>